<proteinExistence type="predicted"/>
<evidence type="ECO:0000313" key="2">
    <source>
        <dbReference type="Proteomes" id="UP001172645"/>
    </source>
</evidence>
<accession>A0ABT7JR53</accession>
<gene>
    <name evidence="1" type="ORF">PY649_07995</name>
</gene>
<dbReference type="RefSeq" id="WP_285867710.1">
    <property type="nucleotide sequence ID" value="NZ_JARFYM010000004.1"/>
</dbReference>
<dbReference type="Proteomes" id="UP001172645">
    <property type="component" value="Unassembled WGS sequence"/>
</dbReference>
<name>A0ABT7JR53_9HYPH</name>
<dbReference type="EMBL" id="JARFYM010000004">
    <property type="protein sequence ID" value="MDL2398829.1"/>
    <property type="molecule type" value="Genomic_DNA"/>
</dbReference>
<comment type="caution">
    <text evidence="1">The sequence shown here is derived from an EMBL/GenBank/DDBJ whole genome shotgun (WGS) entry which is preliminary data.</text>
</comment>
<organism evidence="1 2">
    <name type="scientific">Rhizobium mayense</name>
    <dbReference type="NCBI Taxonomy" id="1312184"/>
    <lineage>
        <taxon>Bacteria</taxon>
        <taxon>Pseudomonadati</taxon>
        <taxon>Pseudomonadota</taxon>
        <taxon>Alphaproteobacteria</taxon>
        <taxon>Hyphomicrobiales</taxon>
        <taxon>Rhizobiaceae</taxon>
        <taxon>Rhizobium/Agrobacterium group</taxon>
        <taxon>Rhizobium</taxon>
    </lineage>
</organism>
<protein>
    <submittedName>
        <fullName evidence="1">Ubiquinone biosynthesis methyltransferase UbiE</fullName>
    </submittedName>
</protein>
<reference evidence="1" key="1">
    <citation type="submission" date="2023-06" db="EMBL/GenBank/DDBJ databases">
        <title>Phylogenetic Diversity of Rhizobium strains.</title>
        <authorList>
            <person name="Moura F.T."/>
            <person name="Helene L.C.F."/>
            <person name="Hungria M."/>
        </authorList>
    </citation>
    <scope>NUCLEOTIDE SEQUENCE</scope>
    <source>
        <strain evidence="1">CCGE526</strain>
    </source>
</reference>
<sequence>MNIAAFPHDTSSATKFQSLIEVDMEIGIFGSNWSHCDRLSSYVARMISHNRTDSLLYSNLFSSALNELLETIFRTHEGSGKFSCSVRRNGAVDRVELVLPCSPGQAGFYRDTVELARGPDATEKYREMLFSSDVVDTRIGLFELAVDYSADISVESTGDDTIKLIAELALEDAVD</sequence>
<keyword evidence="1" id="KW-0489">Methyltransferase</keyword>
<keyword evidence="2" id="KW-1185">Reference proteome</keyword>
<keyword evidence="1" id="KW-0808">Transferase</keyword>
<dbReference type="GO" id="GO:0008168">
    <property type="term" value="F:methyltransferase activity"/>
    <property type="evidence" value="ECO:0007669"/>
    <property type="project" value="UniProtKB-KW"/>
</dbReference>
<keyword evidence="1" id="KW-0830">Ubiquinone</keyword>
<evidence type="ECO:0000313" key="1">
    <source>
        <dbReference type="EMBL" id="MDL2398829.1"/>
    </source>
</evidence>
<dbReference type="GO" id="GO:0032259">
    <property type="term" value="P:methylation"/>
    <property type="evidence" value="ECO:0007669"/>
    <property type="project" value="UniProtKB-KW"/>
</dbReference>